<organism evidence="1">
    <name type="scientific">Klebsiella pneumoniae</name>
    <dbReference type="NCBI Taxonomy" id="573"/>
    <lineage>
        <taxon>Bacteria</taxon>
        <taxon>Pseudomonadati</taxon>
        <taxon>Pseudomonadota</taxon>
        <taxon>Gammaproteobacteria</taxon>
        <taxon>Enterobacterales</taxon>
        <taxon>Enterobacteriaceae</taxon>
        <taxon>Klebsiella/Raoultella group</taxon>
        <taxon>Klebsiella</taxon>
        <taxon>Klebsiella pneumoniae complex</taxon>
    </lineage>
</organism>
<reference evidence="1" key="1">
    <citation type="submission" date="2020-01" db="EMBL/GenBank/DDBJ databases">
        <authorList>
            <person name="Qin S."/>
        </authorList>
    </citation>
    <scope>NUCLEOTIDE SEQUENCE</scope>
    <source>
        <strain evidence="1">CVir17-16-YZ6g</strain>
        <plasmid evidence="1">p17-15-vir-like</plasmid>
    </source>
</reference>
<sequence>MRVFLHQLLDHIKLVVCLIRSYKKLLFPLSPFLPDTRLFFIAGFVLSDHCISKFKDQWCTPETFGQVKKTLGLYALSN</sequence>
<keyword evidence="1" id="KW-0614">Plasmid</keyword>
<name>A0A8B0SWC5_KLEPN</name>
<dbReference type="EMBL" id="MN956836">
    <property type="protein sequence ID" value="QTX14067.1"/>
    <property type="molecule type" value="Genomic_DNA"/>
</dbReference>
<geneLocation type="plasmid" evidence="1">
    <name>p17-15-vir-like</name>
</geneLocation>
<evidence type="ECO:0000313" key="1">
    <source>
        <dbReference type="EMBL" id="QTX14067.1"/>
    </source>
</evidence>
<dbReference type="AlphaFoldDB" id="A0A8B0SWC5"/>
<protein>
    <submittedName>
        <fullName evidence="1">Uncharacterized protein</fullName>
    </submittedName>
</protein>
<proteinExistence type="predicted"/>
<accession>A0A8B0SWC5</accession>